<evidence type="ECO:0000313" key="2">
    <source>
        <dbReference type="EMBL" id="EGT54085.1"/>
    </source>
</evidence>
<dbReference type="InParanoid" id="G0PFT1"/>
<feature type="compositionally biased region" description="Polar residues" evidence="1">
    <location>
        <begin position="1"/>
        <end position="14"/>
    </location>
</feature>
<reference evidence="3" key="1">
    <citation type="submission" date="2011-07" db="EMBL/GenBank/DDBJ databases">
        <authorList>
            <consortium name="Caenorhabditis brenneri Sequencing and Analysis Consortium"/>
            <person name="Wilson R.K."/>
        </authorList>
    </citation>
    <scope>NUCLEOTIDE SEQUENCE [LARGE SCALE GENOMIC DNA]</scope>
    <source>
        <strain evidence="3">PB2801</strain>
    </source>
</reference>
<feature type="compositionally biased region" description="Acidic residues" evidence="1">
    <location>
        <begin position="62"/>
        <end position="97"/>
    </location>
</feature>
<dbReference type="EMBL" id="GL380384">
    <property type="protein sequence ID" value="EGT54085.1"/>
    <property type="molecule type" value="Genomic_DNA"/>
</dbReference>
<protein>
    <submittedName>
        <fullName evidence="2">Uncharacterized protein</fullName>
    </submittedName>
</protein>
<dbReference type="AlphaFoldDB" id="G0PFT1"/>
<feature type="region of interest" description="Disordered" evidence="1">
    <location>
        <begin position="1"/>
        <end position="105"/>
    </location>
</feature>
<proteinExistence type="predicted"/>
<keyword evidence="3" id="KW-1185">Reference proteome</keyword>
<dbReference type="Proteomes" id="UP000008068">
    <property type="component" value="Unassembled WGS sequence"/>
</dbReference>
<name>G0PFT1_CAEBE</name>
<sequence length="105" mass="12257">MDPHPTNRQIQKLINNEFDDRRSPEEALENIRRFLISGSRRTNREAPRDEGPPPKMSKQSEEQDFSDSYVEEEMEPTREEDIDSDDGGIEFIDEVGDDKESIEPF</sequence>
<feature type="compositionally biased region" description="Basic and acidic residues" evidence="1">
    <location>
        <begin position="42"/>
        <end position="52"/>
    </location>
</feature>
<accession>G0PFT1</accession>
<evidence type="ECO:0000313" key="3">
    <source>
        <dbReference type="Proteomes" id="UP000008068"/>
    </source>
</evidence>
<dbReference type="HOGENOM" id="CLU_150226_0_0_1"/>
<feature type="compositionally biased region" description="Basic and acidic residues" evidence="1">
    <location>
        <begin position="18"/>
        <end position="32"/>
    </location>
</feature>
<organism evidence="3">
    <name type="scientific">Caenorhabditis brenneri</name>
    <name type="common">Nematode worm</name>
    <dbReference type="NCBI Taxonomy" id="135651"/>
    <lineage>
        <taxon>Eukaryota</taxon>
        <taxon>Metazoa</taxon>
        <taxon>Ecdysozoa</taxon>
        <taxon>Nematoda</taxon>
        <taxon>Chromadorea</taxon>
        <taxon>Rhabditida</taxon>
        <taxon>Rhabditina</taxon>
        <taxon>Rhabditomorpha</taxon>
        <taxon>Rhabditoidea</taxon>
        <taxon>Rhabditidae</taxon>
        <taxon>Peloderinae</taxon>
        <taxon>Caenorhabditis</taxon>
    </lineage>
</organism>
<evidence type="ECO:0000256" key="1">
    <source>
        <dbReference type="SAM" id="MobiDB-lite"/>
    </source>
</evidence>
<gene>
    <name evidence="2" type="ORF">CAEBREN_00110</name>
</gene>